<feature type="chain" id="PRO_5043813066" description="Tetratricopeptide repeat protein" evidence="1">
    <location>
        <begin position="16"/>
        <end position="233"/>
    </location>
</feature>
<dbReference type="EMBL" id="JAWJYY010000001">
    <property type="protein sequence ID" value="MDV4316534.1"/>
    <property type="molecule type" value="Genomic_DNA"/>
</dbReference>
<sequence length="233" mass="26361">MNKLLTILLLSVAFAACNNPNSTTQIAQVQSEKSDNQQEVLKPLVAEFNEIMNSLQTEADIISTQAKLEKLLKKFPDDNDSSTQVQKLKLKVLLQLGYLNEANALATKILALDSTASIQETQCLIQRKLQKPTNQINKCYEKAAKLYQAQYEKLSNDNPQKQYILWSSYAAMYQAGHADYKQKLKAIVNAQTTEDEKHTFNTMYENVVDPTVIKEILESMPYKKGNPPINNRS</sequence>
<accession>A0AAW8Z116</accession>
<protein>
    <recommendedName>
        <fullName evidence="4">Tetratricopeptide repeat protein</fullName>
    </recommendedName>
</protein>
<feature type="signal peptide" evidence="1">
    <location>
        <begin position="1"/>
        <end position="15"/>
    </location>
</feature>
<dbReference type="PROSITE" id="PS51257">
    <property type="entry name" value="PROKAR_LIPOPROTEIN"/>
    <property type="match status" value="1"/>
</dbReference>
<gene>
    <name evidence="2" type="ORF">MSG88_12400</name>
</gene>
<dbReference type="Proteomes" id="UP001284654">
    <property type="component" value="Unassembled WGS sequence"/>
</dbReference>
<name>A0AAW8Z116_9GAMM</name>
<evidence type="ECO:0000256" key="1">
    <source>
        <dbReference type="SAM" id="SignalP"/>
    </source>
</evidence>
<organism evidence="2 3">
    <name type="scientific">Acinetobacter indicus</name>
    <dbReference type="NCBI Taxonomy" id="756892"/>
    <lineage>
        <taxon>Bacteria</taxon>
        <taxon>Pseudomonadati</taxon>
        <taxon>Pseudomonadota</taxon>
        <taxon>Gammaproteobacteria</taxon>
        <taxon>Moraxellales</taxon>
        <taxon>Moraxellaceae</taxon>
        <taxon>Acinetobacter</taxon>
    </lineage>
</organism>
<evidence type="ECO:0000313" key="3">
    <source>
        <dbReference type="Proteomes" id="UP001284654"/>
    </source>
</evidence>
<dbReference type="AlphaFoldDB" id="A0AAW8Z116"/>
<dbReference type="RefSeq" id="WP_075167448.1">
    <property type="nucleotide sequence ID" value="NZ_CP041291.1"/>
</dbReference>
<keyword evidence="1" id="KW-0732">Signal</keyword>
<proteinExistence type="predicted"/>
<evidence type="ECO:0000313" key="2">
    <source>
        <dbReference type="EMBL" id="MDV4316534.1"/>
    </source>
</evidence>
<evidence type="ECO:0008006" key="4">
    <source>
        <dbReference type="Google" id="ProtNLM"/>
    </source>
</evidence>
<reference evidence="2" key="1">
    <citation type="submission" date="2023-10" db="EMBL/GenBank/DDBJ databases">
        <authorList>
            <person name="Sykes E.M.E."/>
            <person name="Khan I.U.H."/>
            <person name="Kumar A."/>
        </authorList>
    </citation>
    <scope>NUCLEOTIDE SEQUENCE</scope>
    <source>
        <strain evidence="2">IK5</strain>
    </source>
</reference>
<comment type="caution">
    <text evidence="2">The sequence shown here is derived from an EMBL/GenBank/DDBJ whole genome shotgun (WGS) entry which is preliminary data.</text>
</comment>